<reference evidence="4" key="1">
    <citation type="journal article" date="2019" name="Int. J. Syst. Evol. Microbiol.">
        <title>The Global Catalogue of Microorganisms (GCM) 10K type strain sequencing project: providing services to taxonomists for standard genome sequencing and annotation.</title>
        <authorList>
            <consortium name="The Broad Institute Genomics Platform"/>
            <consortium name="The Broad Institute Genome Sequencing Center for Infectious Disease"/>
            <person name="Wu L."/>
            <person name="Ma J."/>
        </authorList>
    </citation>
    <scope>NUCLEOTIDE SEQUENCE [LARGE SCALE GENOMIC DNA]</scope>
    <source>
        <strain evidence="4">CCUG 53270</strain>
    </source>
</reference>
<accession>A0ABW3UIX9</accession>
<evidence type="ECO:0008006" key="5">
    <source>
        <dbReference type="Google" id="ProtNLM"/>
    </source>
</evidence>
<organism evidence="3 4">
    <name type="scientific">Paenibacillus vulneris</name>
    <dbReference type="NCBI Taxonomy" id="1133364"/>
    <lineage>
        <taxon>Bacteria</taxon>
        <taxon>Bacillati</taxon>
        <taxon>Bacillota</taxon>
        <taxon>Bacilli</taxon>
        <taxon>Bacillales</taxon>
        <taxon>Paenibacillaceae</taxon>
        <taxon>Paenibacillus</taxon>
    </lineage>
</organism>
<dbReference type="EMBL" id="JBHTLU010000012">
    <property type="protein sequence ID" value="MFD1219484.1"/>
    <property type="molecule type" value="Genomic_DNA"/>
</dbReference>
<comment type="caution">
    <text evidence="3">The sequence shown here is derived from an EMBL/GenBank/DDBJ whole genome shotgun (WGS) entry which is preliminary data.</text>
</comment>
<evidence type="ECO:0000313" key="3">
    <source>
        <dbReference type="EMBL" id="MFD1219484.1"/>
    </source>
</evidence>
<evidence type="ECO:0000256" key="1">
    <source>
        <dbReference type="SAM" id="Coils"/>
    </source>
</evidence>
<keyword evidence="1" id="KW-0175">Coiled coil</keyword>
<name>A0ABW3UIX9_9BACL</name>
<gene>
    <name evidence="3" type="ORF">ACFQ4B_05100</name>
</gene>
<feature type="coiled-coil region" evidence="1">
    <location>
        <begin position="323"/>
        <end position="391"/>
    </location>
</feature>
<keyword evidence="4" id="KW-1185">Reference proteome</keyword>
<feature type="region of interest" description="Disordered" evidence="2">
    <location>
        <begin position="454"/>
        <end position="481"/>
    </location>
</feature>
<dbReference type="RefSeq" id="WP_345595162.1">
    <property type="nucleotide sequence ID" value="NZ_BAABJG010000055.1"/>
</dbReference>
<proteinExistence type="predicted"/>
<protein>
    <recommendedName>
        <fullName evidence="5">Prophage tail endopeptidase domain-containing protein</fullName>
    </recommendedName>
</protein>
<evidence type="ECO:0000256" key="2">
    <source>
        <dbReference type="SAM" id="MobiDB-lite"/>
    </source>
</evidence>
<evidence type="ECO:0000313" key="4">
    <source>
        <dbReference type="Proteomes" id="UP001597180"/>
    </source>
</evidence>
<sequence>MNNETIKFTSSHVIILSEENSSDSVDAKFIICDFQPNGNDVSLNRDTIEEWLKTLINKPVVGKVVTRFDGKDDFSGHNVKVVEETDVDGNTIKTVEFDTNAFGSFYNVQIETVDDVEYITASAKIWKRFKKAYNVFKKRVESKKGLKTSWEISVHESHKEKIKNKNIKVIDYGEFIGHCLLGETIAPAYKSSGVIDVASEDHDTELVQALSQDIITLSSIEYESNENKEGGEFEVADKKDDTKQTSALTENDVYRKVRQAINNTSTDKYYYMSMLYPYEFKAIAYDWNREKDSDFVEFSYSVNSDDTVSIISKKEVEMVFQPKSSIDSQVSNLQTKLEESEKQIAEAGKLLTEAKKEKEGLEAQVSELLSYKDKVVEMEQAEKERELAEKKDTLKTFALEDSLISEEELKTDDKLVQIFAELTLDNFETSQEKIEVIKGRKAIAMFKENKELSNKENNEVETSQVETLKRPKTDLNGSGNDGLMVSATDLIKSVLTKNK</sequence>
<dbReference type="Proteomes" id="UP001597180">
    <property type="component" value="Unassembled WGS sequence"/>
</dbReference>